<dbReference type="AlphaFoldDB" id="A0AAP4BRZ3"/>
<sequence length="102" mass="11770">MTRGVQPIRTCIATRKRYDDTHLLRMVIDPNDHQRVLADPHRSLPGRGAWITPELSALDTALQRRALERAFKTSRKLDAGHVRTYLEARATSPTRECKEDRH</sequence>
<dbReference type="RefSeq" id="WP_081604891.1">
    <property type="nucleotide sequence ID" value="NZ_CABIYR010000002.1"/>
</dbReference>
<comment type="caution">
    <text evidence="3">The sequence shown here is derived from an EMBL/GenBank/DDBJ whole genome shotgun (WGS) entry which is preliminary data.</text>
</comment>
<evidence type="ECO:0000313" key="2">
    <source>
        <dbReference type="EMBL" id="MDK4299881.1"/>
    </source>
</evidence>
<proteinExistence type="predicted"/>
<evidence type="ECO:0000313" key="3">
    <source>
        <dbReference type="EMBL" id="MDK4325272.1"/>
    </source>
</evidence>
<dbReference type="Proteomes" id="UP001243856">
    <property type="component" value="Unassembled WGS sequence"/>
</dbReference>
<organism evidence="3 4">
    <name type="scientific">Corynebacterium propinquum</name>
    <dbReference type="NCBI Taxonomy" id="43769"/>
    <lineage>
        <taxon>Bacteria</taxon>
        <taxon>Bacillati</taxon>
        <taxon>Actinomycetota</taxon>
        <taxon>Actinomycetes</taxon>
        <taxon>Mycobacteriales</taxon>
        <taxon>Corynebacteriaceae</taxon>
        <taxon>Corynebacterium</taxon>
    </lineage>
</organism>
<feature type="domain" description="YlxR" evidence="1">
    <location>
        <begin position="9"/>
        <end position="76"/>
    </location>
</feature>
<dbReference type="EMBL" id="JASNVK010000001">
    <property type="protein sequence ID" value="MDK4299881.1"/>
    <property type="molecule type" value="Genomic_DNA"/>
</dbReference>
<accession>A0AAP4BRZ3</accession>
<dbReference type="PANTHER" id="PTHR34215">
    <property type="entry name" value="BLL0784 PROTEIN"/>
    <property type="match status" value="1"/>
</dbReference>
<dbReference type="PANTHER" id="PTHR34215:SF1">
    <property type="entry name" value="YLXR DOMAIN-CONTAINING PROTEIN"/>
    <property type="match status" value="1"/>
</dbReference>
<gene>
    <name evidence="2" type="ORF">QPX45_01230</name>
    <name evidence="3" type="ORF">QPX54_01900</name>
</gene>
<dbReference type="SUPFAM" id="SSF64376">
    <property type="entry name" value="YlxR-like"/>
    <property type="match status" value="1"/>
</dbReference>
<protein>
    <submittedName>
        <fullName evidence="3">YlxR family protein</fullName>
    </submittedName>
</protein>
<evidence type="ECO:0000313" key="5">
    <source>
        <dbReference type="Proteomes" id="UP001243856"/>
    </source>
</evidence>
<reference evidence="3 5" key="1">
    <citation type="submission" date="2023-05" db="EMBL/GenBank/DDBJ databases">
        <title>Metabolic capabilities are highly conserved among human nasal-associated Corynebacterium species in pangenomic analyses.</title>
        <authorList>
            <person name="Tran T.H."/>
            <person name="Roberts A.Q."/>
            <person name="Escapa I.F."/>
            <person name="Gao W."/>
            <person name="Conlan S."/>
            <person name="Kong H."/>
            <person name="Segre J.A."/>
            <person name="Kelly M.S."/>
            <person name="Lemon K.P."/>
        </authorList>
    </citation>
    <scope>NUCLEOTIDE SEQUENCE</scope>
    <source>
        <strain evidence="3">KPL2654</strain>
        <strain evidence="2 5">KPL2811</strain>
    </source>
</reference>
<evidence type="ECO:0000313" key="4">
    <source>
        <dbReference type="Proteomes" id="UP001226160"/>
    </source>
</evidence>
<dbReference type="Proteomes" id="UP001226160">
    <property type="component" value="Unassembled WGS sequence"/>
</dbReference>
<evidence type="ECO:0000259" key="1">
    <source>
        <dbReference type="Pfam" id="PF04296"/>
    </source>
</evidence>
<dbReference type="InterPro" id="IPR035931">
    <property type="entry name" value="YlxR-like_sf"/>
</dbReference>
<name>A0AAP4BRZ3_9CORY</name>
<dbReference type="InterPro" id="IPR037465">
    <property type="entry name" value="YlxR"/>
</dbReference>
<dbReference type="EMBL" id="JASNVP010000002">
    <property type="protein sequence ID" value="MDK4325272.1"/>
    <property type="molecule type" value="Genomic_DNA"/>
</dbReference>
<dbReference type="InterPro" id="IPR007393">
    <property type="entry name" value="YlxR_dom"/>
</dbReference>
<keyword evidence="5" id="KW-1185">Reference proteome</keyword>
<dbReference type="Gene3D" id="3.30.1230.10">
    <property type="entry name" value="YlxR-like"/>
    <property type="match status" value="1"/>
</dbReference>
<dbReference type="Pfam" id="PF04296">
    <property type="entry name" value="YlxR"/>
    <property type="match status" value="1"/>
</dbReference>